<dbReference type="Pfam" id="PF17925">
    <property type="entry name" value="TetR_C_20"/>
    <property type="match status" value="1"/>
</dbReference>
<organism evidence="4 5">
    <name type="scientific">Mycolicibacterium gadium</name>
    <name type="common">Mycobacterium gadium</name>
    <dbReference type="NCBI Taxonomy" id="1794"/>
    <lineage>
        <taxon>Bacteria</taxon>
        <taxon>Bacillati</taxon>
        <taxon>Actinomycetota</taxon>
        <taxon>Actinomycetes</taxon>
        <taxon>Mycobacteriales</taxon>
        <taxon>Mycobacteriaceae</taxon>
        <taxon>Mycolicibacterium</taxon>
    </lineage>
</organism>
<dbReference type="PROSITE" id="PS50977">
    <property type="entry name" value="HTH_TETR_2"/>
    <property type="match status" value="1"/>
</dbReference>
<feature type="DNA-binding region" description="H-T-H motif" evidence="2">
    <location>
        <begin position="47"/>
        <end position="66"/>
    </location>
</feature>
<accession>A0A7I7WLK3</accession>
<proteinExistence type="predicted"/>
<dbReference type="InterPro" id="IPR050109">
    <property type="entry name" value="HTH-type_TetR-like_transc_reg"/>
</dbReference>
<dbReference type="InterPro" id="IPR009057">
    <property type="entry name" value="Homeodomain-like_sf"/>
</dbReference>
<evidence type="ECO:0000259" key="3">
    <source>
        <dbReference type="PROSITE" id="PS50977"/>
    </source>
</evidence>
<dbReference type="AlphaFoldDB" id="A0A7I7WLK3"/>
<reference evidence="4 5" key="1">
    <citation type="journal article" date="2019" name="Emerg. Microbes Infect.">
        <title>Comprehensive subspecies identification of 175 nontuberculous mycobacteria species based on 7547 genomic profiles.</title>
        <authorList>
            <person name="Matsumoto Y."/>
            <person name="Kinjo T."/>
            <person name="Motooka D."/>
            <person name="Nabeya D."/>
            <person name="Jung N."/>
            <person name="Uechi K."/>
            <person name="Horii T."/>
            <person name="Iida T."/>
            <person name="Fujita J."/>
            <person name="Nakamura S."/>
        </authorList>
    </citation>
    <scope>NUCLEOTIDE SEQUENCE [LARGE SCALE GENOMIC DNA]</scope>
    <source>
        <strain evidence="4 5">JCM 12688</strain>
    </source>
</reference>
<dbReference type="PANTHER" id="PTHR30055:SF242">
    <property type="entry name" value="HTH-TYPE TRANSCRIPTIONAL REPRESSOR KSTR"/>
    <property type="match status" value="1"/>
</dbReference>
<dbReference type="Proteomes" id="UP000466187">
    <property type="component" value="Chromosome"/>
</dbReference>
<dbReference type="InterPro" id="IPR001647">
    <property type="entry name" value="HTH_TetR"/>
</dbReference>
<dbReference type="GO" id="GO:0000976">
    <property type="term" value="F:transcription cis-regulatory region binding"/>
    <property type="evidence" value="ECO:0007669"/>
    <property type="project" value="TreeGrafter"/>
</dbReference>
<name>A0A7I7WLK3_MYCGU</name>
<keyword evidence="1 2" id="KW-0238">DNA-binding</keyword>
<dbReference type="GO" id="GO:0003700">
    <property type="term" value="F:DNA-binding transcription factor activity"/>
    <property type="evidence" value="ECO:0007669"/>
    <property type="project" value="TreeGrafter"/>
</dbReference>
<dbReference type="Pfam" id="PF00440">
    <property type="entry name" value="TetR_N"/>
    <property type="match status" value="1"/>
</dbReference>
<dbReference type="RefSeq" id="WP_235690013.1">
    <property type="nucleotide sequence ID" value="NZ_AP022608.1"/>
</dbReference>
<feature type="domain" description="HTH tetR-type" evidence="3">
    <location>
        <begin position="24"/>
        <end position="84"/>
    </location>
</feature>
<protein>
    <submittedName>
        <fullName evidence="4">HTH-type transcriptional repressor KstR</fullName>
    </submittedName>
</protein>
<dbReference type="SUPFAM" id="SSF46689">
    <property type="entry name" value="Homeodomain-like"/>
    <property type="match status" value="1"/>
</dbReference>
<evidence type="ECO:0000256" key="1">
    <source>
        <dbReference type="ARBA" id="ARBA00023125"/>
    </source>
</evidence>
<dbReference type="KEGG" id="mgad:MGAD_21870"/>
<evidence type="ECO:0000256" key="2">
    <source>
        <dbReference type="PROSITE-ProRule" id="PRU00335"/>
    </source>
</evidence>
<evidence type="ECO:0000313" key="4">
    <source>
        <dbReference type="EMBL" id="BBZ17852.1"/>
    </source>
</evidence>
<evidence type="ECO:0000313" key="5">
    <source>
        <dbReference type="Proteomes" id="UP000466187"/>
    </source>
</evidence>
<dbReference type="PANTHER" id="PTHR30055">
    <property type="entry name" value="HTH-TYPE TRANSCRIPTIONAL REGULATOR RUTR"/>
    <property type="match status" value="1"/>
</dbReference>
<gene>
    <name evidence="4" type="primary">kstR_1</name>
    <name evidence="4" type="ORF">MGAD_21870</name>
</gene>
<dbReference type="PRINTS" id="PR00455">
    <property type="entry name" value="HTHTETR"/>
</dbReference>
<sequence>MTARIAGRAEGDVLSVADMTSGQLVRRAKIVEAVIALINEVGADAVQMRDVAQRSGVALGTVYRYFNSKEHLLAAALEDWQKRLTRRVAAASDTAGVGPLPGTLDYLQRAQRAFHRNPNMTALMLQAMTSTDPETKTGIEHMARTNTDLFDRLLEGIAPESIPNVSFGVNAALSSALAAVLTGALSLDQAVDRVEWVTRTLVDAATP</sequence>
<dbReference type="InterPro" id="IPR041642">
    <property type="entry name" value="KstR_C"/>
</dbReference>
<dbReference type="EMBL" id="AP022608">
    <property type="protein sequence ID" value="BBZ17852.1"/>
    <property type="molecule type" value="Genomic_DNA"/>
</dbReference>
<dbReference type="Gene3D" id="1.10.357.10">
    <property type="entry name" value="Tetracycline Repressor, domain 2"/>
    <property type="match status" value="1"/>
</dbReference>